<dbReference type="AlphaFoldDB" id="A0A7C9RCI9"/>
<reference evidence="1 2" key="1">
    <citation type="submission" date="2020-02" db="EMBL/GenBank/DDBJ databases">
        <title>Genome sequence of the type strain CGMCC 1.15528 of Mesorhizobium zhangyense.</title>
        <authorList>
            <person name="Gao J."/>
            <person name="Sun J."/>
        </authorList>
    </citation>
    <scope>NUCLEOTIDE SEQUENCE [LARGE SCALE GENOMIC DNA]</scope>
    <source>
        <strain evidence="1 2">CGMCC 1.15528</strain>
    </source>
</reference>
<proteinExistence type="predicted"/>
<dbReference type="Proteomes" id="UP000481252">
    <property type="component" value="Unassembled WGS sequence"/>
</dbReference>
<dbReference type="Pfam" id="PF05521">
    <property type="entry name" value="Phage_HCP"/>
    <property type="match status" value="1"/>
</dbReference>
<evidence type="ECO:0000313" key="2">
    <source>
        <dbReference type="Proteomes" id="UP000481252"/>
    </source>
</evidence>
<dbReference type="InterPro" id="IPR038666">
    <property type="entry name" value="SSP1_head-tail_sf"/>
</dbReference>
<dbReference type="Gene3D" id="2.40.10.270">
    <property type="entry name" value="Bacteriophage SPP1 head-tail adaptor protein"/>
    <property type="match status" value="1"/>
</dbReference>
<organism evidence="1 2">
    <name type="scientific">Mesorhizobium zhangyense</name>
    <dbReference type="NCBI Taxonomy" id="1776730"/>
    <lineage>
        <taxon>Bacteria</taxon>
        <taxon>Pseudomonadati</taxon>
        <taxon>Pseudomonadota</taxon>
        <taxon>Alphaproteobacteria</taxon>
        <taxon>Hyphomicrobiales</taxon>
        <taxon>Phyllobacteriaceae</taxon>
        <taxon>Mesorhizobium</taxon>
    </lineage>
</organism>
<evidence type="ECO:0000313" key="1">
    <source>
        <dbReference type="EMBL" id="NGN45178.1"/>
    </source>
</evidence>
<dbReference type="EMBL" id="JAAKZG010000028">
    <property type="protein sequence ID" value="NGN45178.1"/>
    <property type="molecule type" value="Genomic_DNA"/>
</dbReference>
<accession>A0A7C9RCI9</accession>
<name>A0A7C9RCI9_9HYPH</name>
<protein>
    <submittedName>
        <fullName evidence="1">Head-tail adaptor protein</fullName>
    </submittedName>
</protein>
<gene>
    <name evidence="1" type="ORF">G6N74_29430</name>
</gene>
<sequence>MIKRSGAGSLSERITFQVRGVVPDGYGNDVTGPFADQFIEPARLAPRLGSEPVIAARLTGVQPFLLTVRSSTRTRQITPAWRAVNARTGVTYNIKAIVNPDERNQYLELLVVQGEPS</sequence>
<comment type="caution">
    <text evidence="1">The sequence shown here is derived from an EMBL/GenBank/DDBJ whole genome shotgun (WGS) entry which is preliminary data.</text>
</comment>
<dbReference type="RefSeq" id="WP_165121551.1">
    <property type="nucleotide sequence ID" value="NZ_JAAKZG010000028.1"/>
</dbReference>
<keyword evidence="2" id="KW-1185">Reference proteome</keyword>
<dbReference type="InterPro" id="IPR008767">
    <property type="entry name" value="Phage_SPP1_head-tail_adaptor"/>
</dbReference>